<dbReference type="InterPro" id="IPR003018">
    <property type="entry name" value="GAF"/>
</dbReference>
<dbReference type="Gene3D" id="3.30.450.40">
    <property type="match status" value="1"/>
</dbReference>
<dbReference type="Pfam" id="PF13185">
    <property type="entry name" value="GAF_2"/>
    <property type="match status" value="1"/>
</dbReference>
<evidence type="ECO:0000259" key="2">
    <source>
        <dbReference type="PROSITE" id="PS51832"/>
    </source>
</evidence>
<dbReference type="Gene3D" id="1.10.3210.10">
    <property type="entry name" value="Hypothetical protein af1432"/>
    <property type="match status" value="1"/>
</dbReference>
<dbReference type="SMART" id="SM00471">
    <property type="entry name" value="HDc"/>
    <property type="match status" value="1"/>
</dbReference>
<reference evidence="3 4" key="1">
    <citation type="submission" date="2021-03" db="EMBL/GenBank/DDBJ databases">
        <title>Thermosipho ferrireducens sp.nov., an anaerobic thermophilic iron-reducing bacterium isolated from a deep-sea hydrothermal sulfide deposits.</title>
        <authorList>
            <person name="Zeng X."/>
            <person name="Chen Y."/>
            <person name="Shao Z."/>
        </authorList>
    </citation>
    <scope>NUCLEOTIDE SEQUENCE [LARGE SCALE GENOMIC DNA]</scope>
    <source>
        <strain evidence="3 4">JL129W03</strain>
    </source>
</reference>
<evidence type="ECO:0000313" key="3">
    <source>
        <dbReference type="EMBL" id="QTA38189.1"/>
    </source>
</evidence>
<evidence type="ECO:0000259" key="1">
    <source>
        <dbReference type="PROSITE" id="PS51831"/>
    </source>
</evidence>
<dbReference type="SUPFAM" id="SSF109604">
    <property type="entry name" value="HD-domain/PDEase-like"/>
    <property type="match status" value="1"/>
</dbReference>
<dbReference type="PANTHER" id="PTHR43155">
    <property type="entry name" value="CYCLIC DI-GMP PHOSPHODIESTERASE PA4108-RELATED"/>
    <property type="match status" value="1"/>
</dbReference>
<dbReference type="InterPro" id="IPR006674">
    <property type="entry name" value="HD_domain"/>
</dbReference>
<dbReference type="SMART" id="SM00065">
    <property type="entry name" value="GAF"/>
    <property type="match status" value="1"/>
</dbReference>
<dbReference type="Pfam" id="PF13487">
    <property type="entry name" value="HD_5"/>
    <property type="match status" value="1"/>
</dbReference>
<gene>
    <name evidence="3" type="ORF">JYK00_01215</name>
</gene>
<feature type="domain" description="HD" evidence="1">
    <location>
        <begin position="242"/>
        <end position="365"/>
    </location>
</feature>
<dbReference type="EMBL" id="CP071446">
    <property type="protein sequence ID" value="QTA38189.1"/>
    <property type="molecule type" value="Genomic_DNA"/>
</dbReference>
<proteinExistence type="predicted"/>
<dbReference type="InterPro" id="IPR006675">
    <property type="entry name" value="HDIG_dom"/>
</dbReference>
<dbReference type="PROSITE" id="PS51832">
    <property type="entry name" value="HD_GYP"/>
    <property type="match status" value="1"/>
</dbReference>
<dbReference type="InterPro" id="IPR037522">
    <property type="entry name" value="HD_GYP_dom"/>
</dbReference>
<dbReference type="CDD" id="cd00077">
    <property type="entry name" value="HDc"/>
    <property type="match status" value="1"/>
</dbReference>
<dbReference type="SUPFAM" id="SSF55781">
    <property type="entry name" value="GAF domain-like"/>
    <property type="match status" value="1"/>
</dbReference>
<dbReference type="RefSeq" id="WP_207566910.1">
    <property type="nucleotide sequence ID" value="NZ_CP071446.1"/>
</dbReference>
<evidence type="ECO:0000313" key="4">
    <source>
        <dbReference type="Proteomes" id="UP000671862"/>
    </source>
</evidence>
<name>A0ABX7S7J4_9BACT</name>
<dbReference type="InterPro" id="IPR029016">
    <property type="entry name" value="GAF-like_dom_sf"/>
</dbReference>
<organism evidence="3 4">
    <name type="scientific">Thermosipho ferrireducens</name>
    <dbReference type="NCBI Taxonomy" id="2571116"/>
    <lineage>
        <taxon>Bacteria</taxon>
        <taxon>Thermotogati</taxon>
        <taxon>Thermotogota</taxon>
        <taxon>Thermotogae</taxon>
        <taxon>Thermotogales</taxon>
        <taxon>Fervidobacteriaceae</taxon>
        <taxon>Thermosipho</taxon>
    </lineage>
</organism>
<dbReference type="PANTHER" id="PTHR43155:SF2">
    <property type="entry name" value="CYCLIC DI-GMP PHOSPHODIESTERASE PA4108"/>
    <property type="match status" value="1"/>
</dbReference>
<accession>A0ABX7S7J4</accession>
<protein>
    <submittedName>
        <fullName evidence="3">HD domain-containing protein</fullName>
    </submittedName>
</protein>
<feature type="domain" description="HD-GYP" evidence="2">
    <location>
        <begin position="220"/>
        <end position="406"/>
    </location>
</feature>
<dbReference type="PROSITE" id="PS51831">
    <property type="entry name" value="HD"/>
    <property type="match status" value="1"/>
</dbReference>
<keyword evidence="4" id="KW-1185">Reference proteome</keyword>
<dbReference type="NCBIfam" id="TIGR00277">
    <property type="entry name" value="HDIG"/>
    <property type="match status" value="1"/>
</dbReference>
<sequence length="406" mass="45322">MYAPFWIEGYEHSQKLVGRASEYVVNIEDVKFYLLFPDVNINILNIVLPEAKKEHLKVLTPKEKVPFVAAQLNSKIRLSSLLKAIQSNICSLVKAEAASILLFKEDHLEFMVTVGEASGKIESIPVPMESIAGTIFLEGKVMIFNDLESEKKHFKGVDKAAKFITKNIVGAPIWAGEKKVGVIEVLNKDMGFSKEDAEVIEIFAGLIGKKLLSTWEYERMSRLFKNIILAITTAIDKRDKYTHDHSKNVADYSLKIGQVLGLSENDLEKLEISAILHDVGKIGVPDDILLKSGKLTKEEFKVIQSHTTIGAEIISKIKYTTKEIISGALEHHEKLDGSGYPNGKSNGEISLYGRIIGVADIYDALATKRPYKEPWPKEKILKILFEDSEKGKLDKKVVSALKKALK</sequence>
<dbReference type="InterPro" id="IPR003607">
    <property type="entry name" value="HD/PDEase_dom"/>
</dbReference>
<dbReference type="Proteomes" id="UP000671862">
    <property type="component" value="Chromosome"/>
</dbReference>